<dbReference type="InterPro" id="IPR035907">
    <property type="entry name" value="Hppk_sf"/>
</dbReference>
<evidence type="ECO:0000256" key="3">
    <source>
        <dbReference type="ARBA" id="ARBA00022679"/>
    </source>
</evidence>
<evidence type="ECO:0000256" key="1">
    <source>
        <dbReference type="ARBA" id="ARBA00005051"/>
    </source>
</evidence>
<name>A0A3B1D345_9ZZZZ</name>
<keyword evidence="6" id="KW-0067">ATP-binding</keyword>
<evidence type="ECO:0000256" key="4">
    <source>
        <dbReference type="ARBA" id="ARBA00022741"/>
    </source>
</evidence>
<dbReference type="NCBIfam" id="TIGR01498">
    <property type="entry name" value="folK"/>
    <property type="match status" value="1"/>
</dbReference>
<dbReference type="Pfam" id="PF01288">
    <property type="entry name" value="HPPK"/>
    <property type="match status" value="1"/>
</dbReference>
<evidence type="ECO:0000259" key="8">
    <source>
        <dbReference type="Pfam" id="PF01288"/>
    </source>
</evidence>
<keyword evidence="5 9" id="KW-0418">Kinase</keyword>
<dbReference type="GO" id="GO:0003848">
    <property type="term" value="F:2-amino-4-hydroxy-6-hydroxymethyldihydropteridine diphosphokinase activity"/>
    <property type="evidence" value="ECO:0007669"/>
    <property type="project" value="UniProtKB-EC"/>
</dbReference>
<sequence>MNEAIIGLGSNIDPQENMSKAKELLVKDYDVKAVSSFIRTKPVGMTNQPDFLNGAVLLKTELDQKQLNTAMKALELDLGRKSKGQRFYPRTIDLDIVAWNGKIVDQDFYSRDYLKQTVLEVSPNLKY</sequence>
<dbReference type="UniPathway" id="UPA00077">
    <property type="reaction ID" value="UER00155"/>
</dbReference>
<dbReference type="EMBL" id="UOGJ01000031">
    <property type="protein sequence ID" value="VAX35152.1"/>
    <property type="molecule type" value="Genomic_DNA"/>
</dbReference>
<dbReference type="EC" id="2.7.6.3" evidence="2"/>
<dbReference type="GO" id="GO:0046654">
    <property type="term" value="P:tetrahydrofolate biosynthetic process"/>
    <property type="evidence" value="ECO:0007669"/>
    <property type="project" value="UniProtKB-UniPathway"/>
</dbReference>
<dbReference type="Gene3D" id="3.30.70.560">
    <property type="entry name" value="7,8-Dihydro-6-hydroxymethylpterin-pyrophosphokinase HPPK"/>
    <property type="match status" value="1"/>
</dbReference>
<comment type="pathway">
    <text evidence="1">Cofactor biosynthesis; tetrahydrofolate biosynthesis; 2-amino-4-hydroxy-6-hydroxymethyl-7,8-dihydropteridine diphosphate from 7,8-dihydroneopterin triphosphate: step 4/4.</text>
</comment>
<evidence type="ECO:0000313" key="9">
    <source>
        <dbReference type="EMBL" id="VAX35152.1"/>
    </source>
</evidence>
<dbReference type="SUPFAM" id="SSF55083">
    <property type="entry name" value="6-hydroxymethyl-7,8-dihydropterin pyrophosphokinase, HPPK"/>
    <property type="match status" value="1"/>
</dbReference>
<keyword evidence="4" id="KW-0547">Nucleotide-binding</keyword>
<dbReference type="GO" id="GO:0005524">
    <property type="term" value="F:ATP binding"/>
    <property type="evidence" value="ECO:0007669"/>
    <property type="project" value="UniProtKB-KW"/>
</dbReference>
<dbReference type="InterPro" id="IPR000550">
    <property type="entry name" value="Hppk"/>
</dbReference>
<gene>
    <name evidence="9" type="ORF">MNBD_UNCLBAC01-1812</name>
</gene>
<dbReference type="PANTHER" id="PTHR43071:SF1">
    <property type="entry name" value="2-AMINO-4-HYDROXY-6-HYDROXYMETHYLDIHYDROPTERIDINE PYROPHOSPHOKINASE"/>
    <property type="match status" value="1"/>
</dbReference>
<evidence type="ECO:0000256" key="5">
    <source>
        <dbReference type="ARBA" id="ARBA00022777"/>
    </source>
</evidence>
<accession>A0A3B1D345</accession>
<feature type="domain" description="7,8-dihydro-6-hydroxymethylpterin-pyrophosphokinase" evidence="8">
    <location>
        <begin position="5"/>
        <end position="122"/>
    </location>
</feature>
<evidence type="ECO:0000256" key="2">
    <source>
        <dbReference type="ARBA" id="ARBA00013253"/>
    </source>
</evidence>
<dbReference type="CDD" id="cd00483">
    <property type="entry name" value="HPPK"/>
    <property type="match status" value="1"/>
</dbReference>
<protein>
    <recommendedName>
        <fullName evidence="2">2-amino-4-hydroxy-6-hydroxymethyldihydropteridine diphosphokinase</fullName>
        <ecNumber evidence="2">2.7.6.3</ecNumber>
    </recommendedName>
</protein>
<dbReference type="AlphaFoldDB" id="A0A3B1D345"/>
<reference evidence="9" key="1">
    <citation type="submission" date="2018-06" db="EMBL/GenBank/DDBJ databases">
        <authorList>
            <person name="Zhirakovskaya E."/>
        </authorList>
    </citation>
    <scope>NUCLEOTIDE SEQUENCE</scope>
</reference>
<evidence type="ECO:0000256" key="6">
    <source>
        <dbReference type="ARBA" id="ARBA00022840"/>
    </source>
</evidence>
<proteinExistence type="predicted"/>
<evidence type="ECO:0000256" key="7">
    <source>
        <dbReference type="ARBA" id="ARBA00022909"/>
    </source>
</evidence>
<dbReference type="GO" id="GO:0016301">
    <property type="term" value="F:kinase activity"/>
    <property type="evidence" value="ECO:0007669"/>
    <property type="project" value="UniProtKB-KW"/>
</dbReference>
<keyword evidence="3 9" id="KW-0808">Transferase</keyword>
<dbReference type="PANTHER" id="PTHR43071">
    <property type="entry name" value="2-AMINO-4-HYDROXY-6-HYDROXYMETHYLDIHYDROPTERIDINE PYROPHOSPHOKINASE"/>
    <property type="match status" value="1"/>
</dbReference>
<keyword evidence="7" id="KW-0289">Folate biosynthesis</keyword>
<organism evidence="9">
    <name type="scientific">hydrothermal vent metagenome</name>
    <dbReference type="NCBI Taxonomy" id="652676"/>
    <lineage>
        <taxon>unclassified sequences</taxon>
        <taxon>metagenomes</taxon>
        <taxon>ecological metagenomes</taxon>
    </lineage>
</organism>
<dbReference type="GO" id="GO:0046656">
    <property type="term" value="P:folic acid biosynthetic process"/>
    <property type="evidence" value="ECO:0007669"/>
    <property type="project" value="UniProtKB-KW"/>
</dbReference>